<dbReference type="EMBL" id="JAGSPD010000009">
    <property type="protein sequence ID" value="MBV7269887.1"/>
    <property type="molecule type" value="Genomic_DNA"/>
</dbReference>
<reference evidence="1" key="1">
    <citation type="submission" date="2021-04" db="EMBL/GenBank/DDBJ databases">
        <authorList>
            <person name="Pira H."/>
            <person name="Risdian C."/>
            <person name="Wink J."/>
        </authorList>
    </citation>
    <scope>NUCLEOTIDE SEQUENCE</scope>
    <source>
        <strain evidence="1">WHY3</strain>
    </source>
</reference>
<comment type="caution">
    <text evidence="1">The sequence shown here is derived from an EMBL/GenBank/DDBJ whole genome shotgun (WGS) entry which is preliminary data.</text>
</comment>
<evidence type="ECO:0008006" key="3">
    <source>
        <dbReference type="Google" id="ProtNLM"/>
    </source>
</evidence>
<sequence>MKSKPIFATLFLLTLSVLCYVLFIQKKTSNSHDATTETKNEITFGELNPNAPPETLQFGQLVGQWDCTSYDLLPDSTWHKSKAKWVFKYTLDGYAIEDTWTEKVTDSTNNTITLGRDFNGINMRLFNPQLEKWQCIWLDNRKNTMSPIWQANYNSSSEEIVMHDESLNWKITFYNISANSFDWNYKVLRDSTWTILSKIKGKKVTVNNSL</sequence>
<evidence type="ECO:0000313" key="2">
    <source>
        <dbReference type="Proteomes" id="UP001138894"/>
    </source>
</evidence>
<dbReference type="RefSeq" id="WP_218546769.1">
    <property type="nucleotide sequence ID" value="NZ_JAGSPD010000009.1"/>
</dbReference>
<dbReference type="AlphaFoldDB" id="A0A9X1JSQ6"/>
<accession>A0A9X1JSQ6</accession>
<proteinExistence type="predicted"/>
<keyword evidence="2" id="KW-1185">Reference proteome</keyword>
<organism evidence="1 2">
    <name type="scientific">Winogradskyella luteola</name>
    <dbReference type="NCBI Taxonomy" id="2828330"/>
    <lineage>
        <taxon>Bacteria</taxon>
        <taxon>Pseudomonadati</taxon>
        <taxon>Bacteroidota</taxon>
        <taxon>Flavobacteriia</taxon>
        <taxon>Flavobacteriales</taxon>
        <taxon>Flavobacteriaceae</taxon>
        <taxon>Winogradskyella</taxon>
    </lineage>
</organism>
<evidence type="ECO:0000313" key="1">
    <source>
        <dbReference type="EMBL" id="MBV7269887.1"/>
    </source>
</evidence>
<protein>
    <recommendedName>
        <fullName evidence="3">DUF1579 domain-containing protein</fullName>
    </recommendedName>
</protein>
<gene>
    <name evidence="1" type="ORF">KCG49_11880</name>
</gene>
<name>A0A9X1JSQ6_9FLAO</name>
<dbReference type="Proteomes" id="UP001138894">
    <property type="component" value="Unassembled WGS sequence"/>
</dbReference>